<dbReference type="AlphaFoldDB" id="Q6WE73"/>
<sequence>VILDDVDQTSQMDAFLPVLRGLGPNSLILVTSRNKDVLTGSGIVPDASIYELTGLNAPYSQQLFCFHAFGHSHPVPGFEPLVERFVETCQALPSSLKLSGELVCGKTDPSYWKDQLDILPQNLVRDMRDRLISSYDALLRDEKDVFLDTASFFKGERAEMSIRLWDALRLKGSLLLQALESRSLVELDSNGRIEMYNSVRDMGRDL</sequence>
<accession>Q6WE73</accession>
<dbReference type="PANTHER" id="PTHR11017:SF385">
    <property type="entry name" value="DISEASE RESISTANCE PROTEIN (TIR-NBS-LRR CLASS)-RELATED"/>
    <property type="match status" value="1"/>
</dbReference>
<dbReference type="EMBL" id="AY294084">
    <property type="protein sequence ID" value="AAQ57146.1"/>
    <property type="molecule type" value="Genomic_DNA"/>
</dbReference>
<dbReference type="InterPro" id="IPR042197">
    <property type="entry name" value="Apaf_helical"/>
</dbReference>
<dbReference type="SUPFAM" id="SSF52540">
    <property type="entry name" value="P-loop containing nucleoside triphosphate hydrolases"/>
    <property type="match status" value="1"/>
</dbReference>
<feature type="non-terminal residue" evidence="2">
    <location>
        <position position="1"/>
    </location>
</feature>
<evidence type="ECO:0000313" key="2">
    <source>
        <dbReference type="EMBL" id="AAQ57146.1"/>
    </source>
</evidence>
<organism evidence="2">
    <name type="scientific">Pinus monticola</name>
    <name type="common">Western white pine</name>
    <name type="synonym">Strobus monticola</name>
    <dbReference type="NCBI Taxonomy" id="3345"/>
    <lineage>
        <taxon>Eukaryota</taxon>
        <taxon>Viridiplantae</taxon>
        <taxon>Streptophyta</taxon>
        <taxon>Embryophyta</taxon>
        <taxon>Tracheophyta</taxon>
        <taxon>Spermatophyta</taxon>
        <taxon>Pinopsida</taxon>
        <taxon>Pinidae</taxon>
        <taxon>Conifers I</taxon>
        <taxon>Pinales</taxon>
        <taxon>Pinaceae</taxon>
        <taxon>Pinus</taxon>
        <taxon>Pinus subgen. Strobus</taxon>
    </lineage>
</organism>
<dbReference type="InterPro" id="IPR036388">
    <property type="entry name" value="WH-like_DNA-bd_sf"/>
</dbReference>
<dbReference type="InterPro" id="IPR058192">
    <property type="entry name" value="WHD_ROQ1-like"/>
</dbReference>
<proteinExistence type="predicted"/>
<dbReference type="Gene3D" id="1.10.8.430">
    <property type="entry name" value="Helical domain of apoptotic protease-activating factors"/>
    <property type="match status" value="1"/>
</dbReference>
<dbReference type="GO" id="GO:0043531">
    <property type="term" value="F:ADP binding"/>
    <property type="evidence" value="ECO:0007669"/>
    <property type="project" value="InterPro"/>
</dbReference>
<dbReference type="InterPro" id="IPR027417">
    <property type="entry name" value="P-loop_NTPase"/>
</dbReference>
<protein>
    <submittedName>
        <fullName evidence="2">Putative NBS-LRR protein G6227</fullName>
    </submittedName>
</protein>
<dbReference type="InterPro" id="IPR044974">
    <property type="entry name" value="Disease_R_plants"/>
</dbReference>
<dbReference type="Pfam" id="PF23282">
    <property type="entry name" value="WHD_ROQ1"/>
    <property type="match status" value="1"/>
</dbReference>
<dbReference type="Gene3D" id="1.10.10.10">
    <property type="entry name" value="Winged helix-like DNA-binding domain superfamily/Winged helix DNA-binding domain"/>
    <property type="match status" value="1"/>
</dbReference>
<feature type="domain" description="Disease resistance protein Roq1-like winged-helix" evidence="1">
    <location>
        <begin position="141"/>
        <end position="205"/>
    </location>
</feature>
<name>Q6WE73_PINMO</name>
<feature type="non-terminal residue" evidence="2">
    <location>
        <position position="206"/>
    </location>
</feature>
<gene>
    <name evidence="2" type="primary">RGA</name>
</gene>
<reference evidence="2" key="1">
    <citation type="journal article" date="2003" name="Mol. Genet. Genomics">
        <title>Isolation, genetic variation and expression of TIR-NBS-LRR resistance gene analogs from western white pine ( Pinus monticola Dougl. ex. D. Don.).</title>
        <authorList>
            <person name="Liu J.-J."/>
            <person name="Ekramoddoullah A.K.M."/>
        </authorList>
    </citation>
    <scope>NUCLEOTIDE SEQUENCE</scope>
</reference>
<dbReference type="PANTHER" id="PTHR11017">
    <property type="entry name" value="LEUCINE-RICH REPEAT-CONTAINING PROTEIN"/>
    <property type="match status" value="1"/>
</dbReference>
<evidence type="ECO:0000259" key="1">
    <source>
        <dbReference type="Pfam" id="PF23282"/>
    </source>
</evidence>
<dbReference type="GO" id="GO:0006952">
    <property type="term" value="P:defense response"/>
    <property type="evidence" value="ECO:0007669"/>
    <property type="project" value="InterPro"/>
</dbReference>
<dbReference type="Gene3D" id="3.40.50.300">
    <property type="entry name" value="P-loop containing nucleotide triphosphate hydrolases"/>
    <property type="match status" value="1"/>
</dbReference>